<dbReference type="Pfam" id="PF02776">
    <property type="entry name" value="TPP_enzyme_N"/>
    <property type="match status" value="1"/>
</dbReference>
<dbReference type="NCBIfam" id="NF005760">
    <property type="entry name" value="PRK07586.1"/>
    <property type="match status" value="1"/>
</dbReference>
<dbReference type="InterPro" id="IPR029061">
    <property type="entry name" value="THDP-binding"/>
</dbReference>
<gene>
    <name evidence="5" type="ORF">SAMN02745225_02113</name>
</gene>
<evidence type="ECO:0000259" key="4">
    <source>
        <dbReference type="Pfam" id="PF02776"/>
    </source>
</evidence>
<dbReference type="GO" id="GO:0030976">
    <property type="term" value="F:thiamine pyrophosphate binding"/>
    <property type="evidence" value="ECO:0007669"/>
    <property type="project" value="InterPro"/>
</dbReference>
<name>A0A1M4XSH3_9ACTN</name>
<dbReference type="Pfam" id="PF02775">
    <property type="entry name" value="TPP_enzyme_C"/>
    <property type="match status" value="1"/>
</dbReference>
<comment type="similarity">
    <text evidence="1">Belongs to the TPP enzyme family.</text>
</comment>
<dbReference type="InterPro" id="IPR012001">
    <property type="entry name" value="Thiamin_PyroP_enz_TPP-bd_dom"/>
</dbReference>
<dbReference type="GO" id="GO:0000287">
    <property type="term" value="F:magnesium ion binding"/>
    <property type="evidence" value="ECO:0007669"/>
    <property type="project" value="UniProtKB-ARBA"/>
</dbReference>
<dbReference type="OrthoDB" id="2443624at2"/>
<dbReference type="PANTHER" id="PTHR18968:SF86">
    <property type="entry name" value="ACETOLACTATE SYNTHASE LARGE SUBUNIT ILVX-RELATED"/>
    <property type="match status" value="1"/>
</dbReference>
<organism evidence="5 6">
    <name type="scientific">Ferrithrix thermotolerans DSM 19514</name>
    <dbReference type="NCBI Taxonomy" id="1121881"/>
    <lineage>
        <taxon>Bacteria</taxon>
        <taxon>Bacillati</taxon>
        <taxon>Actinomycetota</taxon>
        <taxon>Acidimicrobiia</taxon>
        <taxon>Acidimicrobiales</taxon>
        <taxon>Acidimicrobiaceae</taxon>
        <taxon>Ferrithrix</taxon>
    </lineage>
</organism>
<dbReference type="PANTHER" id="PTHR18968">
    <property type="entry name" value="THIAMINE PYROPHOSPHATE ENZYMES"/>
    <property type="match status" value="1"/>
</dbReference>
<keyword evidence="2" id="KW-0786">Thiamine pyrophosphate</keyword>
<evidence type="ECO:0000313" key="6">
    <source>
        <dbReference type="Proteomes" id="UP000184295"/>
    </source>
</evidence>
<dbReference type="CDD" id="cd07035">
    <property type="entry name" value="TPP_PYR_POX_like"/>
    <property type="match status" value="1"/>
</dbReference>
<dbReference type="InterPro" id="IPR045229">
    <property type="entry name" value="TPP_enz"/>
</dbReference>
<evidence type="ECO:0000313" key="5">
    <source>
        <dbReference type="EMBL" id="SHE96202.1"/>
    </source>
</evidence>
<dbReference type="SUPFAM" id="SSF52518">
    <property type="entry name" value="Thiamin diphosphate-binding fold (THDP-binding)"/>
    <property type="match status" value="2"/>
</dbReference>
<dbReference type="InterPro" id="IPR011766">
    <property type="entry name" value="TPP_enzyme_TPP-bd"/>
</dbReference>
<dbReference type="RefSeq" id="WP_072792258.1">
    <property type="nucleotide sequence ID" value="NZ_FQUL01000044.1"/>
</dbReference>
<evidence type="ECO:0000259" key="3">
    <source>
        <dbReference type="Pfam" id="PF02775"/>
    </source>
</evidence>
<evidence type="ECO:0000256" key="1">
    <source>
        <dbReference type="ARBA" id="ARBA00007812"/>
    </source>
</evidence>
<proteinExistence type="inferred from homology"/>
<reference evidence="6" key="1">
    <citation type="submission" date="2016-11" db="EMBL/GenBank/DDBJ databases">
        <authorList>
            <person name="Varghese N."/>
            <person name="Submissions S."/>
        </authorList>
    </citation>
    <scope>NUCLEOTIDE SEQUENCE [LARGE SCALE GENOMIC DNA]</scope>
    <source>
        <strain evidence="6">DSM 19514</strain>
    </source>
</reference>
<dbReference type="Proteomes" id="UP000184295">
    <property type="component" value="Unassembled WGS sequence"/>
</dbReference>
<dbReference type="EMBL" id="FQUL01000044">
    <property type="protein sequence ID" value="SHE96202.1"/>
    <property type="molecule type" value="Genomic_DNA"/>
</dbReference>
<dbReference type="GO" id="GO:0003984">
    <property type="term" value="F:acetolactate synthase activity"/>
    <property type="evidence" value="ECO:0007669"/>
    <property type="project" value="TreeGrafter"/>
</dbReference>
<dbReference type="GO" id="GO:0050660">
    <property type="term" value="F:flavin adenine dinucleotide binding"/>
    <property type="evidence" value="ECO:0007669"/>
    <property type="project" value="TreeGrafter"/>
</dbReference>
<feature type="domain" description="Thiamine pyrophosphate enzyme N-terminal TPP-binding" evidence="4">
    <location>
        <begin position="1"/>
        <end position="105"/>
    </location>
</feature>
<evidence type="ECO:0000256" key="2">
    <source>
        <dbReference type="ARBA" id="ARBA00023052"/>
    </source>
</evidence>
<sequence length="510" mass="54591">MNGAELIVKTLGDLDVDLCVTNPGTTELPLVDALCKTGSIVRVVLVLQEGVATGAADGYFRVGGRVGCVLLHLGPGLMNGASFLHDARRARTPVLVLVGQHLLSHLSFDPPLASDIEAVARSVAVHYKEIKSVDDVVPDISEALEMAVTRGGPSILSVPQDVQLAMVPERLATMQSTEEHRSSVASRDIDVKGLASIISVGGPVTFFVGGRSLDPDVLAALDVLSRRFSVTVLIETFPSKMRLGRTYPFFEKLPYFPQAAKKLLPSSGHFVLYGALDPVSFFAYDGTRSRLLDDAVRVHSAVDPMEDGKGFASQLLSLLGSDGVEQIETVRTEGFSETLGGAIASVVGNGDVLVDEGRTGVPDLFVELSKAEPHLYLGHNGGAIGEGMPLALGAALASPDSTVWAIQADGGGMYSPQALWTMARENLPIKVVVISNRSYRILEIEMRNAKMEQNDESRRLTSLTDPSIDWRLLARSMGVTAQLCTTTDDLKRALDTARDTEGPYLVEVTL</sequence>
<dbReference type="STRING" id="1121881.SAMN02745225_02113"/>
<dbReference type="AlphaFoldDB" id="A0A1M4XSH3"/>
<feature type="domain" description="Thiamine pyrophosphate enzyme TPP-binding" evidence="3">
    <location>
        <begin position="374"/>
        <end position="508"/>
    </location>
</feature>
<dbReference type="Gene3D" id="3.40.50.970">
    <property type="match status" value="2"/>
</dbReference>
<protein>
    <submittedName>
        <fullName evidence="5">Acetolactate synthase-1/2/3 large subunit</fullName>
    </submittedName>
</protein>
<dbReference type="CDD" id="cd02002">
    <property type="entry name" value="TPP_BFDC"/>
    <property type="match status" value="1"/>
</dbReference>
<keyword evidence="6" id="KW-1185">Reference proteome</keyword>
<accession>A0A1M4XSH3</accession>